<dbReference type="InterPro" id="IPR008513">
    <property type="entry name" value="tRNA(Met)_cyd_acetate_ligase"/>
</dbReference>
<keyword evidence="2" id="KW-1185">Reference proteome</keyword>
<evidence type="ECO:0000313" key="1">
    <source>
        <dbReference type="EMBL" id="VEU73259.1"/>
    </source>
</evidence>
<gene>
    <name evidence="1" type="ORF">NCTC10186_00756</name>
</gene>
<dbReference type="Proteomes" id="UP000289862">
    <property type="component" value="Plasmid 2"/>
</dbReference>
<dbReference type="Gene3D" id="3.40.50.620">
    <property type="entry name" value="HUPs"/>
    <property type="match status" value="1"/>
</dbReference>
<protein>
    <submittedName>
        <fullName evidence="1">Protein of uncharacterized function (DUF795)</fullName>
    </submittedName>
</protein>
<dbReference type="PANTHER" id="PTHR37825">
    <property type="entry name" value="TRNA(MET) CYTIDINE ACETATE LIGASE"/>
    <property type="match status" value="1"/>
</dbReference>
<organism evidence="1 2">
    <name type="scientific">Mycoplasmopsis gallopavonis</name>
    <dbReference type="NCBI Taxonomy" id="76629"/>
    <lineage>
        <taxon>Bacteria</taxon>
        <taxon>Bacillati</taxon>
        <taxon>Mycoplasmatota</taxon>
        <taxon>Mycoplasmoidales</taxon>
        <taxon>Metamycoplasmataceae</taxon>
        <taxon>Mycoplasmopsis</taxon>
    </lineage>
</organism>
<dbReference type="Pfam" id="PF05636">
    <property type="entry name" value="HIGH_NTase1"/>
    <property type="match status" value="1"/>
</dbReference>
<dbReference type="InterPro" id="IPR014729">
    <property type="entry name" value="Rossmann-like_a/b/a_fold"/>
</dbReference>
<dbReference type="PANTHER" id="PTHR37825:SF1">
    <property type="entry name" value="TRNA(MET) CYTIDINE ACETATE LIGASE"/>
    <property type="match status" value="1"/>
</dbReference>
<dbReference type="EMBL" id="LR215032">
    <property type="protein sequence ID" value="VEU73259.1"/>
    <property type="molecule type" value="Genomic_DNA"/>
</dbReference>
<dbReference type="KEGG" id="mgal:NCTC10186_00756"/>
<evidence type="ECO:0000313" key="2">
    <source>
        <dbReference type="Proteomes" id="UP000289862"/>
    </source>
</evidence>
<dbReference type="SUPFAM" id="SSF52374">
    <property type="entry name" value="Nucleotidylyl transferase"/>
    <property type="match status" value="1"/>
</dbReference>
<keyword evidence="1" id="KW-0614">Plasmid</keyword>
<geneLocation type="plasmid" evidence="1 2">
    <name>2</name>
</geneLocation>
<accession>A0A449B0I6</accession>
<dbReference type="RefSeq" id="WP_119571959.1">
    <property type="nucleotide sequence ID" value="NZ_LR215032.1"/>
</dbReference>
<name>A0A449B0I6_9BACT</name>
<dbReference type="OrthoDB" id="9769796at2"/>
<dbReference type="NCBIfam" id="NF010192">
    <property type="entry name" value="PRK13671.1"/>
    <property type="match status" value="1"/>
</dbReference>
<dbReference type="AlphaFoldDB" id="A0A449B0I6"/>
<sequence>MKWWKKKTKIGIVVEYNPFHNGHIYQLNWIQKNFYNPKITVAMSQKYSQRGEIICVSYNQRKRIAKKYGVNKFVKLPVEISAQAAHIFAREAVLKLAKKGIEFLVFGSETGDVNLFLTIAKTIKNNRQEYNRLVKYYLKQGGNSFPRATNLALSELVGHDISMPNDILGLEYVKTIVDFDLPITPIAIKRTIDFHAEQTNNNFASASLIRKMLLQNQNVSEYTPMKIVKIPQKRLIENTYPRFQKIIKNTSVEKLRELKMISEGIENLFKKQIDKPNYASFIEACVSKRYTASRIKRTYLFVLLGIKK</sequence>
<reference evidence="1 2" key="1">
    <citation type="submission" date="2019-01" db="EMBL/GenBank/DDBJ databases">
        <authorList>
            <consortium name="Pathogen Informatics"/>
        </authorList>
    </citation>
    <scope>NUCLEOTIDE SEQUENCE [LARGE SCALE GENOMIC DNA]</scope>
    <source>
        <strain evidence="1 2">NCTC10186</strain>
        <plasmid evidence="2">2</plasmid>
    </source>
</reference>
<proteinExistence type="predicted"/>